<dbReference type="InterPro" id="IPR000131">
    <property type="entry name" value="ATP_synth_F1_gsu"/>
</dbReference>
<dbReference type="GO" id="GO:0046933">
    <property type="term" value="F:proton-transporting ATP synthase activity, rotational mechanism"/>
    <property type="evidence" value="ECO:0007669"/>
    <property type="project" value="InterPro"/>
</dbReference>
<keyword evidence="10" id="KW-0175">Coiled coil</keyword>
<evidence type="ECO:0000313" key="12">
    <source>
        <dbReference type="Proteomes" id="UP000530564"/>
    </source>
</evidence>
<comment type="similarity">
    <text evidence="3">Belongs to the ATPase gamma chain family.</text>
</comment>
<dbReference type="PANTHER" id="PTHR11693">
    <property type="entry name" value="ATP SYNTHASE GAMMA CHAIN"/>
    <property type="match status" value="1"/>
</dbReference>
<keyword evidence="12" id="KW-1185">Reference proteome</keyword>
<evidence type="ECO:0000256" key="2">
    <source>
        <dbReference type="ARBA" id="ARBA00004170"/>
    </source>
</evidence>
<comment type="caution">
    <text evidence="11">The sequence shown here is derived from an EMBL/GenBank/DDBJ whole genome shotgun (WGS) entry which is preliminary data.</text>
</comment>
<dbReference type="PROSITE" id="PS00153">
    <property type="entry name" value="ATPASE_GAMMA"/>
    <property type="match status" value="1"/>
</dbReference>
<keyword evidence="5" id="KW-0375">Hydrogen ion transport</keyword>
<evidence type="ECO:0000256" key="8">
    <source>
        <dbReference type="ARBA" id="ARBA00023196"/>
    </source>
</evidence>
<dbReference type="Proteomes" id="UP000530564">
    <property type="component" value="Unassembled WGS sequence"/>
</dbReference>
<dbReference type="GO" id="GO:0045259">
    <property type="term" value="C:proton-transporting ATP synthase complex"/>
    <property type="evidence" value="ECO:0007669"/>
    <property type="project" value="UniProtKB-KW"/>
</dbReference>
<dbReference type="InterPro" id="IPR023632">
    <property type="entry name" value="ATP_synth_F1_gsu_CS"/>
</dbReference>
<evidence type="ECO:0000256" key="4">
    <source>
        <dbReference type="ARBA" id="ARBA00022448"/>
    </source>
</evidence>
<proteinExistence type="inferred from homology"/>
<keyword evidence="7" id="KW-0472">Membrane</keyword>
<evidence type="ECO:0000256" key="6">
    <source>
        <dbReference type="ARBA" id="ARBA00023065"/>
    </source>
</evidence>
<protein>
    <submittedName>
        <fullName evidence="11">F-type H+-transporting ATPase subunit gamma</fullName>
    </submittedName>
</protein>
<keyword evidence="9" id="KW-0066">ATP synthesis</keyword>
<dbReference type="Gene3D" id="1.10.287.80">
    <property type="entry name" value="ATP synthase, gamma subunit, helix hairpin domain"/>
    <property type="match status" value="1"/>
</dbReference>
<dbReference type="InterPro" id="IPR035968">
    <property type="entry name" value="ATP_synth_F1_ATPase_gsu"/>
</dbReference>
<organism evidence="11 12">
    <name type="scientific">Phenylobacterium haematophilum</name>
    <dbReference type="NCBI Taxonomy" id="98513"/>
    <lineage>
        <taxon>Bacteria</taxon>
        <taxon>Pseudomonadati</taxon>
        <taxon>Pseudomonadota</taxon>
        <taxon>Alphaproteobacteria</taxon>
        <taxon>Caulobacterales</taxon>
        <taxon>Caulobacteraceae</taxon>
        <taxon>Phenylobacterium</taxon>
    </lineage>
</organism>
<evidence type="ECO:0000256" key="10">
    <source>
        <dbReference type="SAM" id="Coils"/>
    </source>
</evidence>
<sequence>MTALVDAQARIRSVRKLKMVVDAMRGIAAAHAQQARSALGGFRAYGEVINAGLQRASTTLTLDARPPAAAGRNAVVVFAAEHGFAGAFSERVLASLGAHEVSEVFLLGGRGLVLAQQRRLPLAWTSAMASRIAGVDATARRVADALYGSFVKDQISRAEILYTVTTGATGFAAVRKPLLPLDLGHGPTAGSGPPPLTNLPPGRLIEQLVGEYMFAELALAALESFASENAARLATMESARLNIEDKLDELTRQERLLRQEQITAEVQEVTSGALSADDRVRQ</sequence>
<keyword evidence="4" id="KW-0813">Transport</keyword>
<dbReference type="PRINTS" id="PR00126">
    <property type="entry name" value="ATPASEGAMMA"/>
</dbReference>
<keyword evidence="8" id="KW-0139">CF(1)</keyword>
<evidence type="ECO:0000256" key="1">
    <source>
        <dbReference type="ARBA" id="ARBA00003456"/>
    </source>
</evidence>
<evidence type="ECO:0000313" key="11">
    <source>
        <dbReference type="EMBL" id="MBB3892970.1"/>
    </source>
</evidence>
<gene>
    <name evidence="11" type="ORF">GGQ61_003708</name>
</gene>
<dbReference type="PANTHER" id="PTHR11693:SF22">
    <property type="entry name" value="ATP SYNTHASE SUBUNIT GAMMA, MITOCHONDRIAL"/>
    <property type="match status" value="1"/>
</dbReference>
<evidence type="ECO:0000256" key="5">
    <source>
        <dbReference type="ARBA" id="ARBA00022781"/>
    </source>
</evidence>
<dbReference type="RefSeq" id="WP_183775971.1">
    <property type="nucleotide sequence ID" value="NZ_JACIDK010000006.1"/>
</dbReference>
<comment type="function">
    <text evidence="1">Produces ATP from ADP in the presence of a proton gradient across the membrane. The gamma chain is believed to be important in regulating ATPase activity and the flow of protons through the CF(0) complex.</text>
</comment>
<dbReference type="AlphaFoldDB" id="A0A840A5Y4"/>
<evidence type="ECO:0000256" key="9">
    <source>
        <dbReference type="ARBA" id="ARBA00023310"/>
    </source>
</evidence>
<comment type="subcellular location">
    <subcellularLocation>
        <location evidence="2">Membrane</location>
        <topology evidence="2">Peripheral membrane protein</topology>
    </subcellularLocation>
</comment>
<evidence type="ECO:0000256" key="7">
    <source>
        <dbReference type="ARBA" id="ARBA00023136"/>
    </source>
</evidence>
<reference evidence="11 12" key="1">
    <citation type="submission" date="2020-08" db="EMBL/GenBank/DDBJ databases">
        <title>Genomic Encyclopedia of Type Strains, Phase IV (KMG-IV): sequencing the most valuable type-strain genomes for metagenomic binning, comparative biology and taxonomic classification.</title>
        <authorList>
            <person name="Goeker M."/>
        </authorList>
    </citation>
    <scope>NUCLEOTIDE SEQUENCE [LARGE SCALE GENOMIC DNA]</scope>
    <source>
        <strain evidence="11 12">DSM 21793</strain>
    </source>
</reference>
<evidence type="ECO:0000256" key="3">
    <source>
        <dbReference type="ARBA" id="ARBA00007681"/>
    </source>
</evidence>
<feature type="coiled-coil region" evidence="10">
    <location>
        <begin position="233"/>
        <end position="260"/>
    </location>
</feature>
<accession>A0A840A5Y4</accession>
<dbReference type="EMBL" id="JACIDK010000006">
    <property type="protein sequence ID" value="MBB3892970.1"/>
    <property type="molecule type" value="Genomic_DNA"/>
</dbReference>
<dbReference type="Gene3D" id="3.40.1380.10">
    <property type="match status" value="1"/>
</dbReference>
<dbReference type="Pfam" id="PF00231">
    <property type="entry name" value="ATP-synt"/>
    <property type="match status" value="1"/>
</dbReference>
<dbReference type="SUPFAM" id="SSF52943">
    <property type="entry name" value="ATP synthase (F1-ATPase), gamma subunit"/>
    <property type="match status" value="1"/>
</dbReference>
<keyword evidence="6" id="KW-0406">Ion transport</keyword>
<name>A0A840A5Y4_9CAUL</name>